<dbReference type="Gene3D" id="3.90.550.10">
    <property type="entry name" value="Spore Coat Polysaccharide Biosynthesis Protein SpsA, Chain A"/>
    <property type="match status" value="1"/>
</dbReference>
<dbReference type="EMBL" id="JAHHHV010000014">
    <property type="protein sequence ID" value="MBW4464509.1"/>
    <property type="molecule type" value="Genomic_DNA"/>
</dbReference>
<dbReference type="CDD" id="cd06433">
    <property type="entry name" value="GT_2_WfgS_like"/>
    <property type="match status" value="1"/>
</dbReference>
<evidence type="ECO:0000313" key="2">
    <source>
        <dbReference type="EMBL" id="MBW4464509.1"/>
    </source>
</evidence>
<gene>
    <name evidence="2" type="ORF">KME07_03590</name>
</gene>
<name>A0A951P851_9CYAN</name>
<protein>
    <submittedName>
        <fullName evidence="2">Glycosyltransferase</fullName>
    </submittedName>
</protein>
<dbReference type="Pfam" id="PF00535">
    <property type="entry name" value="Glycos_transf_2"/>
    <property type="match status" value="1"/>
</dbReference>
<reference evidence="2" key="1">
    <citation type="submission" date="2021-05" db="EMBL/GenBank/DDBJ databases">
        <authorList>
            <person name="Pietrasiak N."/>
            <person name="Ward R."/>
            <person name="Stajich J.E."/>
            <person name="Kurbessoian T."/>
        </authorList>
    </citation>
    <scope>NUCLEOTIDE SEQUENCE</scope>
    <source>
        <strain evidence="2">GSE-TBD4-15B</strain>
    </source>
</reference>
<feature type="domain" description="Glycosyltransferase 2-like" evidence="1">
    <location>
        <begin position="10"/>
        <end position="139"/>
    </location>
</feature>
<dbReference type="AlphaFoldDB" id="A0A951P851"/>
<dbReference type="InterPro" id="IPR050834">
    <property type="entry name" value="Glycosyltransf_2"/>
</dbReference>
<dbReference type="SUPFAM" id="SSF53448">
    <property type="entry name" value="Nucleotide-diphospho-sugar transferases"/>
    <property type="match status" value="1"/>
</dbReference>
<organism evidence="2 3">
    <name type="scientific">Pegethrix bostrychoides GSE-TBD4-15B</name>
    <dbReference type="NCBI Taxonomy" id="2839662"/>
    <lineage>
        <taxon>Bacteria</taxon>
        <taxon>Bacillati</taxon>
        <taxon>Cyanobacteriota</taxon>
        <taxon>Cyanophyceae</taxon>
        <taxon>Oculatellales</taxon>
        <taxon>Oculatellaceae</taxon>
        <taxon>Pegethrix</taxon>
    </lineage>
</organism>
<sequence length="336" mass="38287">MNQSPQPLVSVIIPSYNCAAYLPEAIDSVLAQTYSCFEILVIDDGSTDQTAELLQAYCNQHDRITAISQQNQGVAVARNHGIERAKGEWVAFLDADDILLPDKLAAQLAVAAANPEVGIIHSGWQRVDSQGNFQLNVEPWHWVPDLTLESWLRWKPVLPSAMLFRRQWLVQAGGFDRRFPPAEDTDLVLRLALMGCKSQWLPQITVKYRQHDSSAMHKGLPQAKSLAAVIDQFFQKPNLPEPIRWLENQIRYNTLVWIAWYLHYTGHPAEMVAYLKQATDYSSYSPFEMVVHWADSFTGFAQSWGHEFDADALTRSPEWQELAEWVLKLRQPLKTS</sequence>
<dbReference type="InterPro" id="IPR001173">
    <property type="entry name" value="Glyco_trans_2-like"/>
</dbReference>
<comment type="caution">
    <text evidence="2">The sequence shown here is derived from an EMBL/GenBank/DDBJ whole genome shotgun (WGS) entry which is preliminary data.</text>
</comment>
<proteinExistence type="predicted"/>
<dbReference type="PANTHER" id="PTHR43685:SF2">
    <property type="entry name" value="GLYCOSYLTRANSFERASE 2-LIKE DOMAIN-CONTAINING PROTEIN"/>
    <property type="match status" value="1"/>
</dbReference>
<reference evidence="2" key="2">
    <citation type="journal article" date="2022" name="Microbiol. Resour. Announc.">
        <title>Metagenome Sequencing to Explore Phylogenomics of Terrestrial Cyanobacteria.</title>
        <authorList>
            <person name="Ward R.D."/>
            <person name="Stajich J.E."/>
            <person name="Johansen J.R."/>
            <person name="Huntemann M."/>
            <person name="Clum A."/>
            <person name="Foster B."/>
            <person name="Foster B."/>
            <person name="Roux S."/>
            <person name="Palaniappan K."/>
            <person name="Varghese N."/>
            <person name="Mukherjee S."/>
            <person name="Reddy T.B.K."/>
            <person name="Daum C."/>
            <person name="Copeland A."/>
            <person name="Chen I.A."/>
            <person name="Ivanova N.N."/>
            <person name="Kyrpides N.C."/>
            <person name="Shapiro N."/>
            <person name="Eloe-Fadrosh E.A."/>
            <person name="Pietrasiak N."/>
        </authorList>
    </citation>
    <scope>NUCLEOTIDE SEQUENCE</scope>
    <source>
        <strain evidence="2">GSE-TBD4-15B</strain>
    </source>
</reference>
<evidence type="ECO:0000259" key="1">
    <source>
        <dbReference type="Pfam" id="PF00535"/>
    </source>
</evidence>
<dbReference type="Proteomes" id="UP000707356">
    <property type="component" value="Unassembled WGS sequence"/>
</dbReference>
<dbReference type="InterPro" id="IPR029044">
    <property type="entry name" value="Nucleotide-diphossugar_trans"/>
</dbReference>
<evidence type="ECO:0000313" key="3">
    <source>
        <dbReference type="Proteomes" id="UP000707356"/>
    </source>
</evidence>
<dbReference type="PANTHER" id="PTHR43685">
    <property type="entry name" value="GLYCOSYLTRANSFERASE"/>
    <property type="match status" value="1"/>
</dbReference>
<accession>A0A951P851</accession>